<feature type="signal peptide" evidence="12">
    <location>
        <begin position="1"/>
        <end position="22"/>
    </location>
</feature>
<protein>
    <recommendedName>
        <fullName evidence="2">lysozyme</fullName>
        <ecNumber evidence="2">3.2.1.17</ecNumber>
    </recommendedName>
    <alternativeName>
        <fullName evidence="9">1,4-beta-N-acetylmuramidase</fullName>
    </alternativeName>
</protein>
<dbReference type="PROSITE" id="PS51909">
    <property type="entry name" value="LYSOZYME_I"/>
    <property type="match status" value="1"/>
</dbReference>
<evidence type="ECO:0000256" key="8">
    <source>
        <dbReference type="ARBA" id="ARBA00023295"/>
    </source>
</evidence>
<feature type="chain" id="PRO_5028845556" description="lysozyme" evidence="12">
    <location>
        <begin position="23"/>
        <end position="141"/>
    </location>
</feature>
<evidence type="ECO:0000256" key="12">
    <source>
        <dbReference type="SAM" id="SignalP"/>
    </source>
</evidence>
<feature type="disulfide bond" evidence="11">
    <location>
        <begin position="62"/>
        <end position="90"/>
    </location>
</feature>
<keyword evidence="3" id="KW-0929">Antimicrobial</keyword>
<keyword evidence="5" id="KW-0378">Hydrolase</keyword>
<dbReference type="Proteomes" id="UP000492821">
    <property type="component" value="Unassembled WGS sequence"/>
</dbReference>
<dbReference type="InterPro" id="IPR023346">
    <property type="entry name" value="Lysozyme-like_dom_sf"/>
</dbReference>
<dbReference type="FunFam" id="1.10.530.10:FF:000023">
    <property type="entry name" value="Invertebrate-type lysozyme"/>
    <property type="match status" value="1"/>
</dbReference>
<accession>A0A7E4W096</accession>
<feature type="disulfide bond" evidence="11">
    <location>
        <begin position="80"/>
        <end position="86"/>
    </location>
</feature>
<dbReference type="GO" id="GO:0050830">
    <property type="term" value="P:defense response to Gram-positive bacterium"/>
    <property type="evidence" value="ECO:0007669"/>
    <property type="project" value="TreeGrafter"/>
</dbReference>
<organism evidence="13 14">
    <name type="scientific">Panagrellus redivivus</name>
    <name type="common">Microworm</name>
    <dbReference type="NCBI Taxonomy" id="6233"/>
    <lineage>
        <taxon>Eukaryota</taxon>
        <taxon>Metazoa</taxon>
        <taxon>Ecdysozoa</taxon>
        <taxon>Nematoda</taxon>
        <taxon>Chromadorea</taxon>
        <taxon>Rhabditida</taxon>
        <taxon>Tylenchina</taxon>
        <taxon>Panagrolaimomorpha</taxon>
        <taxon>Panagrolaimoidea</taxon>
        <taxon>Panagrolaimidae</taxon>
        <taxon>Panagrellus</taxon>
    </lineage>
</organism>
<sequence length="141" mass="15436">MNKLFVTLFIAISAVGIQFAAADCYGCICQHESGCKPIGCEMDLGSLSCGYFQIKLPYYEDCGQPGKRNGESTEDAWKRCSDDYTCALTCVKNYINRYAFECPNKGECERISRLHNGGPQGCSAARTDVYWAAVKACCGCS</sequence>
<feature type="disulfide bond" evidence="11">
    <location>
        <begin position="29"/>
        <end position="35"/>
    </location>
</feature>
<feature type="disulfide bond" evidence="11">
    <location>
        <begin position="24"/>
        <end position="108"/>
    </location>
</feature>
<dbReference type="PANTHER" id="PTHR11195:SF13">
    <property type="entry name" value="INVERTEBRATE-TYPE LYSOZYME 2-RELATED"/>
    <property type="match status" value="1"/>
</dbReference>
<evidence type="ECO:0000256" key="11">
    <source>
        <dbReference type="PIRSR" id="PIRSR608597-3"/>
    </source>
</evidence>
<dbReference type="SUPFAM" id="SSF53955">
    <property type="entry name" value="Lysozyme-like"/>
    <property type="match status" value="1"/>
</dbReference>
<feature type="disulfide bond" evidence="11">
    <location>
        <begin position="40"/>
        <end position="49"/>
    </location>
</feature>
<dbReference type="GO" id="GO:0031640">
    <property type="term" value="P:killing of cells of another organism"/>
    <property type="evidence" value="ECO:0007669"/>
    <property type="project" value="UniProtKB-KW"/>
</dbReference>
<evidence type="ECO:0000313" key="14">
    <source>
        <dbReference type="WBParaSite" id="Pan_g5320.t1"/>
    </source>
</evidence>
<dbReference type="EC" id="3.2.1.17" evidence="2"/>
<reference evidence="13" key="1">
    <citation type="journal article" date="2013" name="Genetics">
        <title>The draft genome and transcriptome of Panagrellus redivivus are shaped by the harsh demands of a free-living lifestyle.</title>
        <authorList>
            <person name="Srinivasan J."/>
            <person name="Dillman A.R."/>
            <person name="Macchietto M.G."/>
            <person name="Heikkinen L."/>
            <person name="Lakso M."/>
            <person name="Fracchia K.M."/>
            <person name="Antoshechkin I."/>
            <person name="Mortazavi A."/>
            <person name="Wong G."/>
            <person name="Sternberg P.W."/>
        </authorList>
    </citation>
    <scope>NUCLEOTIDE SEQUENCE [LARGE SCALE GENOMIC DNA]</scope>
    <source>
        <strain evidence="13">MT8872</strain>
    </source>
</reference>
<keyword evidence="7 11" id="KW-1015">Disulfide bond</keyword>
<proteinExistence type="predicted"/>
<keyword evidence="13" id="KW-1185">Reference proteome</keyword>
<evidence type="ECO:0000256" key="1">
    <source>
        <dbReference type="ARBA" id="ARBA00000632"/>
    </source>
</evidence>
<feature type="active site" description="Nucleophile" evidence="10">
    <location>
        <position position="43"/>
    </location>
</feature>
<evidence type="ECO:0000256" key="10">
    <source>
        <dbReference type="PIRSR" id="PIRSR608597-1"/>
    </source>
</evidence>
<comment type="catalytic activity">
    <reaction evidence="1">
        <text>Hydrolysis of (1-&gt;4)-beta-linkages between N-acetylmuramic acid and N-acetyl-D-glucosamine residues in a peptidoglycan and between N-acetyl-D-glucosamine residues in chitodextrins.</text>
        <dbReference type="EC" id="3.2.1.17"/>
    </reaction>
</comment>
<keyword evidence="4" id="KW-0081">Bacteriolytic enzyme</keyword>
<evidence type="ECO:0000256" key="3">
    <source>
        <dbReference type="ARBA" id="ARBA00022529"/>
    </source>
</evidence>
<dbReference type="InterPro" id="IPR008597">
    <property type="entry name" value="Invert_lysozyme"/>
</dbReference>
<dbReference type="GO" id="GO:0003796">
    <property type="term" value="F:lysozyme activity"/>
    <property type="evidence" value="ECO:0007669"/>
    <property type="project" value="UniProtKB-EC"/>
</dbReference>
<evidence type="ECO:0000256" key="9">
    <source>
        <dbReference type="ARBA" id="ARBA00031262"/>
    </source>
</evidence>
<evidence type="ECO:0000256" key="2">
    <source>
        <dbReference type="ARBA" id="ARBA00012732"/>
    </source>
</evidence>
<keyword evidence="8" id="KW-0326">Glycosidase</keyword>
<evidence type="ECO:0000256" key="6">
    <source>
        <dbReference type="ARBA" id="ARBA00023022"/>
    </source>
</evidence>
<evidence type="ECO:0000256" key="4">
    <source>
        <dbReference type="ARBA" id="ARBA00022638"/>
    </source>
</evidence>
<feature type="active site" description="Proton donor" evidence="10">
    <location>
        <position position="32"/>
    </location>
</feature>
<keyword evidence="6" id="KW-0044">Antibiotic</keyword>
<evidence type="ECO:0000256" key="5">
    <source>
        <dbReference type="ARBA" id="ARBA00022801"/>
    </source>
</evidence>
<name>A0A7E4W096_PANRE</name>
<feature type="disulfide bond" evidence="11">
    <location>
        <begin position="27"/>
        <end position="140"/>
    </location>
</feature>
<evidence type="ECO:0000256" key="7">
    <source>
        <dbReference type="ARBA" id="ARBA00023157"/>
    </source>
</evidence>
<dbReference type="WBParaSite" id="Pan_g5320.t1">
    <property type="protein sequence ID" value="Pan_g5320.t1"/>
    <property type="gene ID" value="Pan_g5320"/>
</dbReference>
<evidence type="ECO:0000313" key="13">
    <source>
        <dbReference type="Proteomes" id="UP000492821"/>
    </source>
</evidence>
<dbReference type="PANTHER" id="PTHR11195">
    <property type="entry name" value="DESTABILASE-RELATED"/>
    <property type="match status" value="1"/>
</dbReference>
<reference evidence="14" key="2">
    <citation type="submission" date="2020-10" db="UniProtKB">
        <authorList>
            <consortium name="WormBaseParasite"/>
        </authorList>
    </citation>
    <scope>IDENTIFICATION</scope>
</reference>
<dbReference type="Gene3D" id="1.10.530.10">
    <property type="match status" value="1"/>
</dbReference>
<dbReference type="AlphaFoldDB" id="A0A7E4W096"/>
<dbReference type="Pfam" id="PF05497">
    <property type="entry name" value="Destabilase"/>
    <property type="match status" value="1"/>
</dbReference>
<keyword evidence="12" id="KW-0732">Signal</keyword>